<dbReference type="SMART" id="SM01289">
    <property type="entry name" value="PYRIN"/>
    <property type="match status" value="1"/>
</dbReference>
<dbReference type="SUPFAM" id="SSF49899">
    <property type="entry name" value="Concanavalin A-like lectins/glucanases"/>
    <property type="match status" value="1"/>
</dbReference>
<protein>
    <recommendedName>
        <fullName evidence="6">Pyrin-like</fullName>
    </recommendedName>
</protein>
<dbReference type="PROSITE" id="PS50188">
    <property type="entry name" value="B302_SPRY"/>
    <property type="match status" value="1"/>
</dbReference>
<evidence type="ECO:0008006" key="6">
    <source>
        <dbReference type="Google" id="ProtNLM"/>
    </source>
</evidence>
<dbReference type="InterPro" id="IPR001870">
    <property type="entry name" value="B30.2/SPRY"/>
</dbReference>
<accession>A0AAW1ETN9</accession>
<reference evidence="4 5" key="1">
    <citation type="journal article" date="2024" name="Genome Biol. Evol.">
        <title>Chromosome-level genome assembly of the viviparous eelpout Zoarces viviparus.</title>
        <authorList>
            <person name="Fuhrmann N."/>
            <person name="Brasseur M.V."/>
            <person name="Bakowski C.E."/>
            <person name="Podsiadlowski L."/>
            <person name="Prost S."/>
            <person name="Krehenwinkel H."/>
            <person name="Mayer C."/>
        </authorList>
    </citation>
    <scope>NUCLEOTIDE SEQUENCE [LARGE SCALE GENOMIC DNA]</scope>
    <source>
        <strain evidence="4">NO-MEL_2022_Ind0_liver</strain>
    </source>
</reference>
<dbReference type="PRINTS" id="PR01407">
    <property type="entry name" value="BUTYPHLNCDUF"/>
</dbReference>
<organism evidence="4 5">
    <name type="scientific">Zoarces viviparus</name>
    <name type="common">Viviparous eelpout</name>
    <name type="synonym">Blennius viviparus</name>
    <dbReference type="NCBI Taxonomy" id="48416"/>
    <lineage>
        <taxon>Eukaryota</taxon>
        <taxon>Metazoa</taxon>
        <taxon>Chordata</taxon>
        <taxon>Craniata</taxon>
        <taxon>Vertebrata</taxon>
        <taxon>Euteleostomi</taxon>
        <taxon>Actinopterygii</taxon>
        <taxon>Neopterygii</taxon>
        <taxon>Teleostei</taxon>
        <taxon>Neoteleostei</taxon>
        <taxon>Acanthomorphata</taxon>
        <taxon>Eupercaria</taxon>
        <taxon>Perciformes</taxon>
        <taxon>Cottioidei</taxon>
        <taxon>Zoarcales</taxon>
        <taxon>Zoarcidae</taxon>
        <taxon>Zoarcinae</taxon>
        <taxon>Zoarces</taxon>
    </lineage>
</organism>
<dbReference type="Pfam" id="PF00622">
    <property type="entry name" value="SPRY"/>
    <property type="match status" value="1"/>
</dbReference>
<dbReference type="InterPro" id="IPR003877">
    <property type="entry name" value="SPRY_dom"/>
</dbReference>
<sequence length="458" mass="51613">MTAHDLLKTLANLSEEQFKAFKWFLKQEDIPEGFSAITVAQLERADRPDTVDLMVQKYGCPGALEITMSILEEISRNDLKQCLFNTVSSRRKDLKNHDSPPLNCDYGRMKSKLVETTAEIKLMIQKREMKILEINRSAEISSKSADTHIADSEQFFTVLQQSVRRILGNLIEAIKEKRETAKKQAKGFIQELEQEISELRKKGAEVEQLSRTADHPDFLQRSSSLNAIPPTKNWTEVSVPPPSYGGSVGVVVNQLEETLTKEKEKLFAKFKLKRVQQFEKDVTLDPDTANDNLILSDDGKKVYCGDATRNLPNNPERFNPAINVLGKQSFSSGRFYYEVQVKGKTSWDLGVVKESINRKGSISASPENGFWTICLRKGDKHKAPAVNLSVKAQPEKVGVFVDYEKGSVSFYDVDSADLIHSFTDCSFTEKLYPFFSTGRHYDGKNATPLIISAVNHND</sequence>
<dbReference type="PANTHER" id="PTHR24103">
    <property type="entry name" value="E3 UBIQUITIN-PROTEIN LIGASE TRIM"/>
    <property type="match status" value="1"/>
</dbReference>
<dbReference type="PROSITE" id="PS50824">
    <property type="entry name" value="DAPIN"/>
    <property type="match status" value="1"/>
</dbReference>
<dbReference type="InterPro" id="IPR006574">
    <property type="entry name" value="PRY"/>
</dbReference>
<proteinExistence type="predicted"/>
<evidence type="ECO:0000259" key="3">
    <source>
        <dbReference type="PROSITE" id="PS50824"/>
    </source>
</evidence>
<dbReference type="CDD" id="cd13733">
    <property type="entry name" value="SPRY_PRY_C-I_1"/>
    <property type="match status" value="1"/>
</dbReference>
<dbReference type="InterPro" id="IPR050143">
    <property type="entry name" value="TRIM/RBCC"/>
</dbReference>
<evidence type="ECO:0000313" key="5">
    <source>
        <dbReference type="Proteomes" id="UP001488805"/>
    </source>
</evidence>
<dbReference type="AlphaFoldDB" id="A0AAW1ETN9"/>
<dbReference type="EMBL" id="JBCEZU010000134">
    <property type="protein sequence ID" value="KAK9525959.1"/>
    <property type="molecule type" value="Genomic_DNA"/>
</dbReference>
<evidence type="ECO:0000313" key="4">
    <source>
        <dbReference type="EMBL" id="KAK9525959.1"/>
    </source>
</evidence>
<dbReference type="Gene3D" id="1.10.533.10">
    <property type="entry name" value="Death Domain, Fas"/>
    <property type="match status" value="1"/>
</dbReference>
<dbReference type="CDD" id="cd08321">
    <property type="entry name" value="Pyrin_ASC-like"/>
    <property type="match status" value="1"/>
</dbReference>
<dbReference type="InterPro" id="IPR043136">
    <property type="entry name" value="B30.2/SPRY_sf"/>
</dbReference>
<keyword evidence="1" id="KW-0175">Coiled coil</keyword>
<dbReference type="SMART" id="SM00589">
    <property type="entry name" value="PRY"/>
    <property type="match status" value="1"/>
</dbReference>
<feature type="coiled-coil region" evidence="1">
    <location>
        <begin position="171"/>
        <end position="212"/>
    </location>
</feature>
<keyword evidence="5" id="KW-1185">Reference proteome</keyword>
<dbReference type="InterPro" id="IPR004020">
    <property type="entry name" value="DAPIN"/>
</dbReference>
<feature type="domain" description="B30.2/SPRY" evidence="2">
    <location>
        <begin position="262"/>
        <end position="456"/>
    </location>
</feature>
<dbReference type="SUPFAM" id="SSF47986">
    <property type="entry name" value="DEATH domain"/>
    <property type="match status" value="1"/>
</dbReference>
<name>A0AAW1ETN9_ZOAVI</name>
<dbReference type="Pfam" id="PF02758">
    <property type="entry name" value="PYRIN"/>
    <property type="match status" value="1"/>
</dbReference>
<dbReference type="InterPro" id="IPR058030">
    <property type="entry name" value="TRIM8/14/16/25/29/45/65_CC"/>
</dbReference>
<evidence type="ECO:0000256" key="1">
    <source>
        <dbReference type="SAM" id="Coils"/>
    </source>
</evidence>
<dbReference type="InterPro" id="IPR013320">
    <property type="entry name" value="ConA-like_dom_sf"/>
</dbReference>
<dbReference type="Gene3D" id="2.60.120.920">
    <property type="match status" value="1"/>
</dbReference>
<gene>
    <name evidence="4" type="ORF">VZT92_016624</name>
</gene>
<dbReference type="InterPro" id="IPR003879">
    <property type="entry name" value="Butyrophylin_SPRY"/>
</dbReference>
<dbReference type="Proteomes" id="UP001488805">
    <property type="component" value="Unassembled WGS sequence"/>
</dbReference>
<evidence type="ECO:0000259" key="2">
    <source>
        <dbReference type="PROSITE" id="PS50188"/>
    </source>
</evidence>
<dbReference type="SMART" id="SM00449">
    <property type="entry name" value="SPRY"/>
    <property type="match status" value="1"/>
</dbReference>
<dbReference type="Pfam" id="PF13765">
    <property type="entry name" value="PRY"/>
    <property type="match status" value="1"/>
</dbReference>
<dbReference type="InterPro" id="IPR011029">
    <property type="entry name" value="DEATH-like_dom_sf"/>
</dbReference>
<dbReference type="FunFam" id="2.60.120.920:FF:000004">
    <property type="entry name" value="Butyrophilin subfamily 1 member A1"/>
    <property type="match status" value="1"/>
</dbReference>
<feature type="domain" description="Pyrin" evidence="3">
    <location>
        <begin position="6"/>
        <end position="89"/>
    </location>
</feature>
<dbReference type="Pfam" id="PF25600">
    <property type="entry name" value="TRIM_CC"/>
    <property type="match status" value="1"/>
</dbReference>
<comment type="caution">
    <text evidence="4">The sequence shown here is derived from an EMBL/GenBank/DDBJ whole genome shotgun (WGS) entry which is preliminary data.</text>
</comment>